<dbReference type="GO" id="GO:0005960">
    <property type="term" value="C:glycine cleavage complex"/>
    <property type="evidence" value="ECO:0007669"/>
    <property type="project" value="TreeGrafter"/>
</dbReference>
<evidence type="ECO:0000256" key="9">
    <source>
        <dbReference type="PIRSR" id="PIRSR603437-50"/>
    </source>
</evidence>
<dbReference type="Pfam" id="PF02347">
    <property type="entry name" value="GDC-P"/>
    <property type="match status" value="2"/>
</dbReference>
<dbReference type="GO" id="GO:0004375">
    <property type="term" value="F:glycine dehydrogenase (decarboxylating) activity"/>
    <property type="evidence" value="ECO:0007669"/>
    <property type="project" value="UniProtKB-EC"/>
</dbReference>
<feature type="domain" description="Glycine cleavage system P-protein N-terminal" evidence="10">
    <location>
        <begin position="18"/>
        <end position="441"/>
    </location>
</feature>
<dbReference type="GO" id="GO:0019464">
    <property type="term" value="P:glycine decarboxylation via glycine cleavage system"/>
    <property type="evidence" value="ECO:0007669"/>
    <property type="project" value="UniProtKB-UniRule"/>
</dbReference>
<reference evidence="12 13" key="1">
    <citation type="submission" date="2018-03" db="EMBL/GenBank/DDBJ databases">
        <authorList>
            <person name="Gully D."/>
        </authorList>
    </citation>
    <scope>NUCLEOTIDE SEQUENCE [LARGE SCALE GENOMIC DNA]</scope>
    <source>
        <strain evidence="12">ORS3257</strain>
    </source>
</reference>
<evidence type="ECO:0000256" key="2">
    <source>
        <dbReference type="ARBA" id="ARBA00003788"/>
    </source>
</evidence>
<evidence type="ECO:0000256" key="3">
    <source>
        <dbReference type="ARBA" id="ARBA00010756"/>
    </source>
</evidence>
<dbReference type="NCBIfam" id="TIGR00461">
    <property type="entry name" value="gcvP"/>
    <property type="match status" value="1"/>
</dbReference>
<feature type="domain" description="Glycine cleavage system P-protein N-terminal" evidence="10">
    <location>
        <begin position="444"/>
        <end position="731"/>
    </location>
</feature>
<dbReference type="GO" id="GO:0005829">
    <property type="term" value="C:cytosol"/>
    <property type="evidence" value="ECO:0007669"/>
    <property type="project" value="TreeGrafter"/>
</dbReference>
<dbReference type="Gene3D" id="3.40.640.10">
    <property type="entry name" value="Type I PLP-dependent aspartate aminotransferase-like (Major domain)"/>
    <property type="match status" value="2"/>
</dbReference>
<evidence type="ECO:0000256" key="6">
    <source>
        <dbReference type="ARBA" id="ARBA00023002"/>
    </source>
</evidence>
<comment type="cofactor">
    <cofactor evidence="1 8 9">
        <name>pyridoxal 5'-phosphate</name>
        <dbReference type="ChEBI" id="CHEBI:597326"/>
    </cofactor>
</comment>
<proteinExistence type="inferred from homology"/>
<dbReference type="SUPFAM" id="SSF53383">
    <property type="entry name" value="PLP-dependent transferases"/>
    <property type="match status" value="2"/>
</dbReference>
<dbReference type="InterPro" id="IPR015422">
    <property type="entry name" value="PyrdxlP-dep_Trfase_small"/>
</dbReference>
<dbReference type="FunFam" id="3.90.1150.10:FF:000007">
    <property type="entry name" value="Glycine dehydrogenase (decarboxylating), mitochondrial"/>
    <property type="match status" value="1"/>
</dbReference>
<dbReference type="InterPro" id="IPR015424">
    <property type="entry name" value="PyrdxlP-dep_Trfase"/>
</dbReference>
<keyword evidence="5 8" id="KW-0663">Pyridoxal phosphate</keyword>
<accession>A0A2U3PZ51</accession>
<comment type="subunit">
    <text evidence="4 8">The glycine cleavage system is composed of four proteins: P, T, L and H.</text>
</comment>
<feature type="modified residue" description="N6-(pyridoxal phosphate)lysine" evidence="8 9">
    <location>
        <position position="703"/>
    </location>
</feature>
<evidence type="ECO:0000259" key="10">
    <source>
        <dbReference type="Pfam" id="PF02347"/>
    </source>
</evidence>
<comment type="catalytic activity">
    <reaction evidence="7 8">
        <text>N(6)-[(R)-lipoyl]-L-lysyl-[glycine-cleavage complex H protein] + glycine + H(+) = N(6)-[(R)-S(8)-aminomethyldihydrolipoyl]-L-lysyl-[glycine-cleavage complex H protein] + CO2</text>
        <dbReference type="Rhea" id="RHEA:24304"/>
        <dbReference type="Rhea" id="RHEA-COMP:10494"/>
        <dbReference type="Rhea" id="RHEA-COMP:10495"/>
        <dbReference type="ChEBI" id="CHEBI:15378"/>
        <dbReference type="ChEBI" id="CHEBI:16526"/>
        <dbReference type="ChEBI" id="CHEBI:57305"/>
        <dbReference type="ChEBI" id="CHEBI:83099"/>
        <dbReference type="ChEBI" id="CHEBI:83143"/>
        <dbReference type="EC" id="1.4.4.2"/>
    </reaction>
</comment>
<dbReference type="InterPro" id="IPR015421">
    <property type="entry name" value="PyrdxlP-dep_Trfase_major"/>
</dbReference>
<gene>
    <name evidence="8 12" type="primary">gcvP</name>
    <name evidence="12" type="ORF">BRAD3257_3355</name>
</gene>
<evidence type="ECO:0000256" key="7">
    <source>
        <dbReference type="ARBA" id="ARBA00049026"/>
    </source>
</evidence>
<protein>
    <recommendedName>
        <fullName evidence="8">Glycine dehydrogenase (decarboxylating)</fullName>
        <ecNumber evidence="8">1.4.4.2</ecNumber>
    </recommendedName>
    <alternativeName>
        <fullName evidence="8">Glycine cleavage system P-protein</fullName>
    </alternativeName>
    <alternativeName>
        <fullName evidence="8">Glycine decarboxylase</fullName>
    </alternativeName>
    <alternativeName>
        <fullName evidence="8">Glycine dehydrogenase (aminomethyl-transferring)</fullName>
    </alternativeName>
</protein>
<evidence type="ECO:0000259" key="11">
    <source>
        <dbReference type="Pfam" id="PF21478"/>
    </source>
</evidence>
<dbReference type="CDD" id="cd00613">
    <property type="entry name" value="GDC-P"/>
    <property type="match status" value="2"/>
</dbReference>
<feature type="domain" description="Glycine dehydrogenase C-terminal" evidence="11">
    <location>
        <begin position="773"/>
        <end position="894"/>
    </location>
</feature>
<dbReference type="AlphaFoldDB" id="A0A2U3PZ51"/>
<dbReference type="PANTHER" id="PTHR11773">
    <property type="entry name" value="GLYCINE DEHYDROGENASE, DECARBOXYLATING"/>
    <property type="match status" value="1"/>
</dbReference>
<dbReference type="InterPro" id="IPR003437">
    <property type="entry name" value="GcvP"/>
</dbReference>
<evidence type="ECO:0000313" key="12">
    <source>
        <dbReference type="EMBL" id="SPP94388.1"/>
    </source>
</evidence>
<evidence type="ECO:0000256" key="8">
    <source>
        <dbReference type="HAMAP-Rule" id="MF_00711"/>
    </source>
</evidence>
<dbReference type="Pfam" id="PF21478">
    <property type="entry name" value="GcvP2_C"/>
    <property type="match status" value="1"/>
</dbReference>
<dbReference type="FunFam" id="3.40.640.10:FF:000007">
    <property type="entry name" value="glycine dehydrogenase (Decarboxylating), mitochondrial"/>
    <property type="match status" value="1"/>
</dbReference>
<dbReference type="PANTHER" id="PTHR11773:SF1">
    <property type="entry name" value="GLYCINE DEHYDROGENASE (DECARBOXYLATING), MITOCHONDRIAL"/>
    <property type="match status" value="1"/>
</dbReference>
<dbReference type="NCBIfam" id="NF001696">
    <property type="entry name" value="PRK00451.1"/>
    <property type="match status" value="1"/>
</dbReference>
<dbReference type="InterPro" id="IPR049316">
    <property type="entry name" value="GDC-P_C"/>
</dbReference>
<dbReference type="EMBL" id="LS398110">
    <property type="protein sequence ID" value="SPP94388.1"/>
    <property type="molecule type" value="Genomic_DNA"/>
</dbReference>
<dbReference type="NCBIfam" id="NF003346">
    <property type="entry name" value="PRK04366.1"/>
    <property type="match status" value="1"/>
</dbReference>
<dbReference type="InterPro" id="IPR049315">
    <property type="entry name" value="GDC-P_N"/>
</dbReference>
<evidence type="ECO:0000313" key="13">
    <source>
        <dbReference type="Proteomes" id="UP000246085"/>
    </source>
</evidence>
<evidence type="ECO:0000256" key="4">
    <source>
        <dbReference type="ARBA" id="ARBA00011690"/>
    </source>
</evidence>
<name>A0A2U3PZ51_9BRAD</name>
<keyword evidence="6 8" id="KW-0560">Oxidoreductase</keyword>
<organism evidence="12 13">
    <name type="scientific">Bradyrhizobium vignae</name>
    <dbReference type="NCBI Taxonomy" id="1549949"/>
    <lineage>
        <taxon>Bacteria</taxon>
        <taxon>Pseudomonadati</taxon>
        <taxon>Pseudomonadota</taxon>
        <taxon>Alphaproteobacteria</taxon>
        <taxon>Hyphomicrobiales</taxon>
        <taxon>Nitrobacteraceae</taxon>
        <taxon>Bradyrhizobium</taxon>
    </lineage>
</organism>
<dbReference type="Proteomes" id="UP000246085">
    <property type="component" value="Chromosome BRAD3257"/>
</dbReference>
<sequence length="956" mass="102722">MMTAHRKSNGDTAASFVRRHIGPSVRDVTAMLETVGAKSVDALMAETLPASIRQASPLDLGKPLSETEAIAHMAELAAQNQVFTSLIGQGYSGTILPAVIQRNILENPAWYTAYTPYQPEISQGRLEALFNFQTMICDLTGLDVANASLLDEATAAAEAMALAERHSQVKAKAFFVDKDVHPQTLAVMRTRAEPLGWNLVVGDPLTDLDKSDVLGALLQYPGSSGALRDLRPAIASLKARGALAIVAADLLALTLLASPGELGADIVIGSAQRFGVPMGYGGPHAAYMAVRDALKRSLPGRIVGLSVDSRGAPAYRLALQTREQHIRREKATSNICTAQVLLAVIASMYAVYHGPEGLMQIARNVHRRTAVLAAGLRKLGFAPQSDSFFDTVTVDAGGKRDEIIARATAEKINLGLGHGTLRIAFDETTTPATVEAVWRAFGGTLAYAEIDAATREALPDGLKRTTAFLTHPVFHAHRSETEMLRYMRKLSDRDLALDRAMIPLGSCTMKLNATTEMMPLTWPEFGSLHPFVPREQAAGYHALFARLEKWLCDITGYDAISLQPNSGAQGEYAGLLAIRAYHAARGESHRKICLIPSSAHGTNPASAAMVGMEVVVVACEKNGDVDVNDLRAKAEKHSNDLAAVMITYPSTHGVFEEHISEICDIVHGHGGQVYLDGANLNAQVGLSRPGDYGADVSHLNLHKTFCIPHGGGGPGMGPIGVRAHLAPFLPGHPATKADAPVGPVSAAPFGSASILTISYIYILMMGGEGLKRATEIAILNANYVAARLDPHFPVLYKNARGRVAHECIVDPRPLKTTSGVTVDDIAKRLIDYGFHAPTMSFPVPGTLMIEPTESESKAELDRFCDAMIAIRKEIAEVEAGRFKIEASPLRHAPHTVHDIADDGWNRAYTRSEGCFPDGISRTDKYWCPVGRVDNVYGDRNLVCSCPPVSDYAEAAE</sequence>
<dbReference type="HAMAP" id="MF_00711">
    <property type="entry name" value="GcvP"/>
    <property type="match status" value="1"/>
</dbReference>
<dbReference type="EC" id="1.4.4.2" evidence="8"/>
<dbReference type="KEGG" id="bvz:BRAD3257_3355"/>
<dbReference type="Gene3D" id="3.90.1150.10">
    <property type="entry name" value="Aspartate Aminotransferase, domain 1"/>
    <property type="match status" value="2"/>
</dbReference>
<dbReference type="FunFam" id="3.40.640.10:FF:000005">
    <property type="entry name" value="Glycine dehydrogenase (decarboxylating), mitochondrial"/>
    <property type="match status" value="1"/>
</dbReference>
<evidence type="ECO:0000256" key="5">
    <source>
        <dbReference type="ARBA" id="ARBA00022898"/>
    </source>
</evidence>
<evidence type="ECO:0000256" key="1">
    <source>
        <dbReference type="ARBA" id="ARBA00001933"/>
    </source>
</evidence>
<comment type="similarity">
    <text evidence="3 8">Belongs to the GcvP family.</text>
</comment>
<dbReference type="InterPro" id="IPR020581">
    <property type="entry name" value="GDC_P"/>
</dbReference>
<dbReference type="GO" id="GO:0016594">
    <property type="term" value="F:glycine binding"/>
    <property type="evidence" value="ECO:0007669"/>
    <property type="project" value="TreeGrafter"/>
</dbReference>
<dbReference type="GO" id="GO:0030170">
    <property type="term" value="F:pyridoxal phosphate binding"/>
    <property type="evidence" value="ECO:0007669"/>
    <property type="project" value="TreeGrafter"/>
</dbReference>
<comment type="function">
    <text evidence="2 8">The glycine cleavage system catalyzes the degradation of glycine. The P protein binds the alpha-amino group of glycine through its pyridoxal phosphate cofactor; CO(2) is released and the remaining methylamine moiety is then transferred to the lipoamide cofactor of the H protein.</text>
</comment>